<sequence length="459" mass="52016">MPDGSSFGPQQALDALHQRRAVHVDLEWVKNHWLLILWKMAAITRHEPDRHESMFTGKEMLNQLSYRYEREVNLAQRSAVKRIQEQDSASGRPMILCVWSIAKDLEADEAPFLELTDGWYRIRATIDEPMRRAVLRGLIKVGVKLSISGARRDGSPEPVEVLKGLNISSLTLNSNGTALARWDARLGFVGKPFVATLRSLNARGGVVPRMEIIVTRLFPIGYIDSADRGGGDAGQAITMTNVRSEAEEEEQRQAWMQKLADARTRLEDEAQARLDDLASLGSALHELAHEASYDAQISHSSNDELEDYFEQLCSAKLHIGHVPKSVLSALAELAANRLEDLKRQAQVELETRLARICPPRRSRSFRIIRFRDAGAEPVDRPDVWKGRRPRSKRGVQLTVWDVEQLNELGLELGKRYCVTNLVPTQKHAWRGPDDDADAFLATRRETRWQKMEDMTPRHS</sequence>
<dbReference type="STRING" id="1522189.A0A316VUA5"/>
<evidence type="ECO:0000313" key="5">
    <source>
        <dbReference type="Proteomes" id="UP000245783"/>
    </source>
</evidence>
<accession>A0A316VUA5</accession>
<organism evidence="4 5">
    <name type="scientific">Ceraceosorus guamensis</name>
    <dbReference type="NCBI Taxonomy" id="1522189"/>
    <lineage>
        <taxon>Eukaryota</taxon>
        <taxon>Fungi</taxon>
        <taxon>Dikarya</taxon>
        <taxon>Basidiomycota</taxon>
        <taxon>Ustilaginomycotina</taxon>
        <taxon>Exobasidiomycetes</taxon>
        <taxon>Ceraceosorales</taxon>
        <taxon>Ceraceosoraceae</taxon>
        <taxon>Ceraceosorus</taxon>
    </lineage>
</organism>
<evidence type="ECO:0000259" key="3">
    <source>
        <dbReference type="Pfam" id="PF09169"/>
    </source>
</evidence>
<evidence type="ECO:0000259" key="2">
    <source>
        <dbReference type="Pfam" id="PF09103"/>
    </source>
</evidence>
<evidence type="ECO:0008006" key="6">
    <source>
        <dbReference type="Google" id="ProtNLM"/>
    </source>
</evidence>
<dbReference type="GO" id="GO:0006355">
    <property type="term" value="P:regulation of DNA-templated transcription"/>
    <property type="evidence" value="ECO:0007669"/>
    <property type="project" value="TreeGrafter"/>
</dbReference>
<dbReference type="InterPro" id="IPR012340">
    <property type="entry name" value="NA-bd_OB-fold"/>
</dbReference>
<dbReference type="GeneID" id="37033912"/>
<protein>
    <recommendedName>
        <fullName evidence="6">BRCA2 OB1 domain-containing protein</fullName>
    </recommendedName>
</protein>
<evidence type="ECO:0000256" key="1">
    <source>
        <dbReference type="SAM" id="Coils"/>
    </source>
</evidence>
<dbReference type="InterPro" id="IPR015525">
    <property type="entry name" value="BRCA2"/>
</dbReference>
<dbReference type="Proteomes" id="UP000245783">
    <property type="component" value="Unassembled WGS sequence"/>
</dbReference>
<name>A0A316VUA5_9BASI</name>
<dbReference type="OrthoDB" id="21095at2759"/>
<dbReference type="InParanoid" id="A0A316VUA5"/>
<dbReference type="Gene3D" id="2.40.50.140">
    <property type="entry name" value="Nucleic acid-binding proteins"/>
    <property type="match status" value="3"/>
</dbReference>
<dbReference type="PANTHER" id="PTHR11289">
    <property type="entry name" value="BREAST CANCER TYPE 2 SUSCEPTIBILITY PROTEIN BRCA2"/>
    <property type="match status" value="1"/>
</dbReference>
<dbReference type="PANTHER" id="PTHR11289:SF0">
    <property type="entry name" value="BREAST CANCER TYPE 2 SUSCEPTIBILITY PROTEIN"/>
    <property type="match status" value="1"/>
</dbReference>
<dbReference type="Pfam" id="PF09103">
    <property type="entry name" value="BRCA-2_OB1"/>
    <property type="match status" value="1"/>
</dbReference>
<keyword evidence="1" id="KW-0175">Coiled coil</keyword>
<dbReference type="RefSeq" id="XP_025367001.1">
    <property type="nucleotide sequence ID" value="XM_025512042.1"/>
</dbReference>
<feature type="domain" description="BRCA2 OB1" evidence="2">
    <location>
        <begin position="78"/>
        <end position="189"/>
    </location>
</feature>
<dbReference type="InterPro" id="IPR015252">
    <property type="entry name" value="BRCA2_hlx"/>
</dbReference>
<proteinExistence type="predicted"/>
<dbReference type="InterPro" id="IPR036315">
    <property type="entry name" value="BRCA2_hlx_sf"/>
</dbReference>
<dbReference type="GO" id="GO:0000724">
    <property type="term" value="P:double-strand break repair via homologous recombination"/>
    <property type="evidence" value="ECO:0007669"/>
    <property type="project" value="InterPro"/>
</dbReference>
<keyword evidence="5" id="KW-1185">Reference proteome</keyword>
<feature type="domain" description="Breast cancer type 2 susceptibility protein helical" evidence="3">
    <location>
        <begin position="26"/>
        <end position="73"/>
    </location>
</feature>
<dbReference type="Pfam" id="PF09169">
    <property type="entry name" value="BRCA-2_helical"/>
    <property type="match status" value="1"/>
</dbReference>
<dbReference type="SUPFAM" id="SSF50249">
    <property type="entry name" value="Nucleic acid-binding proteins"/>
    <property type="match status" value="2"/>
</dbReference>
<reference evidence="4 5" key="1">
    <citation type="journal article" date="2018" name="Mol. Biol. Evol.">
        <title>Broad Genomic Sampling Reveals a Smut Pathogenic Ancestry of the Fungal Clade Ustilaginomycotina.</title>
        <authorList>
            <person name="Kijpornyongpan T."/>
            <person name="Mondo S.J."/>
            <person name="Barry K."/>
            <person name="Sandor L."/>
            <person name="Lee J."/>
            <person name="Lipzen A."/>
            <person name="Pangilinan J."/>
            <person name="LaButti K."/>
            <person name="Hainaut M."/>
            <person name="Henrissat B."/>
            <person name="Grigoriev I.V."/>
            <person name="Spatafora J.W."/>
            <person name="Aime M.C."/>
        </authorList>
    </citation>
    <scope>NUCLEOTIDE SEQUENCE [LARGE SCALE GENOMIC DNA]</scope>
    <source>
        <strain evidence="4 5">MCA 4658</strain>
    </source>
</reference>
<feature type="coiled-coil region" evidence="1">
    <location>
        <begin position="324"/>
        <end position="351"/>
    </location>
</feature>
<dbReference type="EMBL" id="KZ819442">
    <property type="protein sequence ID" value="PWN39841.1"/>
    <property type="molecule type" value="Genomic_DNA"/>
</dbReference>
<dbReference type="InterPro" id="IPR015187">
    <property type="entry name" value="BRCA2_OB_1"/>
</dbReference>
<dbReference type="SUPFAM" id="SSF81872">
    <property type="entry name" value="BRCA2 helical domain"/>
    <property type="match status" value="1"/>
</dbReference>
<evidence type="ECO:0000313" key="4">
    <source>
        <dbReference type="EMBL" id="PWN39841.1"/>
    </source>
</evidence>
<dbReference type="AlphaFoldDB" id="A0A316VUA5"/>
<gene>
    <name evidence="4" type="ORF">IE81DRAFT_294234</name>
</gene>